<sequence>MVASKVRGERSKGLSSWIRFGERILSYLLEGVEAWCKGESSSRCLKVWEDGKESSGWSVDQMKLVGGKGLVGGWFLLAKKLRALGVSTPAVSKVFPDVPTSEKVGNSFKEKVKGTYANATGQCRGVHLLGGGVLPRPVSYHFPILLDGGGMRGPSHFKFEKWLVEEGFKDQVKNWWVSFNFTRTFSFVLDAKLRALNLKTWNKEVFGFIEPKKGKALDQVMYWDEKEKVSTLNLEEYSNEIERLELPYSEEEVFVALSNLGKDKALGPNGYTMAFWLFCWDVVKEEVLGFFRDFHEDGRFVKSLNATFLTLVPKKGGAEDLKWISFWFFPKFKGIETRNPLSPYLFVIAMEVFSCLLRRAISGGYLSGWRVKGLRINLEKSELIPVGRVHNIEDLALKLGCKVGGLPSNYLGLLLGAPFKSVWCNTICLERRKYRLGVRNLSLMDIALLSKWNWRYANEREPLWKQVISQSMVKRIRGGAPARKLGWRMFGTLMVMEMDGPLFSQGTLMIGSSGNSPLFPSGSIWRSSTPPKVAFFAWEASWRKVLTLDQLQRRRHFLTNRLKETLLRWHGSFVGKAHKKDDSNEPPMGLYRARKLLETPRVGRVWKVLESLEKSTQLYTMWKVSISFLSFQVVSVLASKQALGARLDLSRSTSCLPKCRTSLVND</sequence>
<organism evidence="1 2">
    <name type="scientific">Vitis vinifera</name>
    <name type="common">Grape</name>
    <dbReference type="NCBI Taxonomy" id="29760"/>
    <lineage>
        <taxon>Eukaryota</taxon>
        <taxon>Viridiplantae</taxon>
        <taxon>Streptophyta</taxon>
        <taxon>Embryophyta</taxon>
        <taxon>Tracheophyta</taxon>
        <taxon>Spermatophyta</taxon>
        <taxon>Magnoliopsida</taxon>
        <taxon>eudicotyledons</taxon>
        <taxon>Gunneridae</taxon>
        <taxon>Pentapetalae</taxon>
        <taxon>rosids</taxon>
        <taxon>Vitales</taxon>
        <taxon>Vitaceae</taxon>
        <taxon>Viteae</taxon>
        <taxon>Vitis</taxon>
    </lineage>
</organism>
<dbReference type="EMBL" id="QGNW01000367">
    <property type="protein sequence ID" value="RVW74602.1"/>
    <property type="molecule type" value="Genomic_DNA"/>
</dbReference>
<accession>A0A438GQZ2</accession>
<dbReference type="AlphaFoldDB" id="A0A438GQZ2"/>
<name>A0A438GQZ2_VITVI</name>
<evidence type="ECO:0000313" key="2">
    <source>
        <dbReference type="Proteomes" id="UP000288805"/>
    </source>
</evidence>
<protein>
    <recommendedName>
        <fullName evidence="3">Reverse transcriptase zinc-binding domain-containing protein</fullName>
    </recommendedName>
</protein>
<reference evidence="1 2" key="1">
    <citation type="journal article" date="2018" name="PLoS Genet.">
        <title>Population sequencing reveals clonal diversity and ancestral inbreeding in the grapevine cultivar Chardonnay.</title>
        <authorList>
            <person name="Roach M.J."/>
            <person name="Johnson D.L."/>
            <person name="Bohlmann J."/>
            <person name="van Vuuren H.J."/>
            <person name="Jones S.J."/>
            <person name="Pretorius I.S."/>
            <person name="Schmidt S.A."/>
            <person name="Borneman A.R."/>
        </authorList>
    </citation>
    <scope>NUCLEOTIDE SEQUENCE [LARGE SCALE GENOMIC DNA]</scope>
    <source>
        <strain evidence="2">cv. Chardonnay</strain>
        <tissue evidence="1">Leaf</tissue>
    </source>
</reference>
<dbReference type="Proteomes" id="UP000288805">
    <property type="component" value="Unassembled WGS sequence"/>
</dbReference>
<gene>
    <name evidence="1" type="ORF">CK203_050923</name>
</gene>
<evidence type="ECO:0008006" key="3">
    <source>
        <dbReference type="Google" id="ProtNLM"/>
    </source>
</evidence>
<comment type="caution">
    <text evidence="1">The sequence shown here is derived from an EMBL/GenBank/DDBJ whole genome shotgun (WGS) entry which is preliminary data.</text>
</comment>
<evidence type="ECO:0000313" key="1">
    <source>
        <dbReference type="EMBL" id="RVW74602.1"/>
    </source>
</evidence>
<proteinExistence type="predicted"/>